<gene>
    <name evidence="12" type="primary">priA</name>
    <name evidence="14" type="ORF">SAMN02745117_02202</name>
</gene>
<comment type="function">
    <text evidence="12">Initiates the restart of stalled replication forks, which reloads the replicative helicase on sites other than the origin of replication. Recognizes and binds to abandoned replication forks and remodels them to uncover a helicase loading site. Promotes assembly of the primosome at these replication forks.</text>
</comment>
<dbReference type="InterPro" id="IPR042115">
    <property type="entry name" value="PriA_3primeBD_sf"/>
</dbReference>
<evidence type="ECO:0000256" key="6">
    <source>
        <dbReference type="ARBA" id="ARBA00022806"/>
    </source>
</evidence>
<evidence type="ECO:0000256" key="2">
    <source>
        <dbReference type="ARBA" id="ARBA00022705"/>
    </source>
</evidence>
<feature type="binding site" evidence="12">
    <location>
        <position position="447"/>
    </location>
    <ligand>
        <name>Zn(2+)</name>
        <dbReference type="ChEBI" id="CHEBI:29105"/>
        <label>1</label>
    </ligand>
</feature>
<dbReference type="PANTHER" id="PTHR30580:SF0">
    <property type="entry name" value="PRIMOSOMAL PROTEIN N"/>
    <property type="match status" value="1"/>
</dbReference>
<evidence type="ECO:0000256" key="7">
    <source>
        <dbReference type="ARBA" id="ARBA00022833"/>
    </source>
</evidence>
<evidence type="ECO:0000313" key="14">
    <source>
        <dbReference type="EMBL" id="SHF56087.1"/>
    </source>
</evidence>
<name>A0A1M5CN92_9BURK</name>
<feature type="binding site" evidence="12">
    <location>
        <position position="434"/>
    </location>
    <ligand>
        <name>Zn(2+)</name>
        <dbReference type="ChEBI" id="CHEBI:29105"/>
        <label>2</label>
    </ligand>
</feature>
<keyword evidence="6 12" id="KW-0347">Helicase</keyword>
<evidence type="ECO:0000313" key="15">
    <source>
        <dbReference type="Proteomes" id="UP000184327"/>
    </source>
</evidence>
<accession>A0A1M5CN92</accession>
<evidence type="ECO:0000256" key="4">
    <source>
        <dbReference type="ARBA" id="ARBA00022741"/>
    </source>
</evidence>
<dbReference type="Pfam" id="PF17764">
    <property type="entry name" value="PriA_3primeBD"/>
    <property type="match status" value="1"/>
</dbReference>
<feature type="binding site" evidence="12">
    <location>
        <position position="416"/>
    </location>
    <ligand>
        <name>Zn(2+)</name>
        <dbReference type="ChEBI" id="CHEBI:29105"/>
        <label>2</label>
    </ligand>
</feature>
<dbReference type="InterPro" id="IPR014001">
    <property type="entry name" value="Helicase_ATP-bd"/>
</dbReference>
<dbReference type="GO" id="GO:1990077">
    <property type="term" value="C:primosome complex"/>
    <property type="evidence" value="ECO:0007669"/>
    <property type="project" value="UniProtKB-UniRule"/>
</dbReference>
<dbReference type="Proteomes" id="UP000184327">
    <property type="component" value="Unassembled WGS sequence"/>
</dbReference>
<keyword evidence="10 12" id="KW-0413">Isomerase</keyword>
<keyword evidence="8 12" id="KW-0067">ATP-binding</keyword>
<feature type="binding site" evidence="12">
    <location>
        <position position="444"/>
    </location>
    <ligand>
        <name>Zn(2+)</name>
        <dbReference type="ChEBI" id="CHEBI:29105"/>
        <label>1</label>
    </ligand>
</feature>
<dbReference type="PROSITE" id="PS51192">
    <property type="entry name" value="HELICASE_ATP_BIND_1"/>
    <property type="match status" value="1"/>
</dbReference>
<evidence type="ECO:0000256" key="9">
    <source>
        <dbReference type="ARBA" id="ARBA00023125"/>
    </source>
</evidence>
<feature type="binding site" evidence="12">
    <location>
        <position position="404"/>
    </location>
    <ligand>
        <name>Zn(2+)</name>
        <dbReference type="ChEBI" id="CHEBI:29105"/>
        <label>1</label>
    </ligand>
</feature>
<feature type="binding site" evidence="12">
    <location>
        <position position="431"/>
    </location>
    <ligand>
        <name>Zn(2+)</name>
        <dbReference type="ChEBI" id="CHEBI:29105"/>
        <label>2</label>
    </ligand>
</feature>
<evidence type="ECO:0000259" key="13">
    <source>
        <dbReference type="PROSITE" id="PS51192"/>
    </source>
</evidence>
<evidence type="ECO:0000256" key="5">
    <source>
        <dbReference type="ARBA" id="ARBA00022801"/>
    </source>
</evidence>
<dbReference type="Pfam" id="PF00270">
    <property type="entry name" value="DEAD"/>
    <property type="match status" value="1"/>
</dbReference>
<evidence type="ECO:0000256" key="11">
    <source>
        <dbReference type="ARBA" id="ARBA00048988"/>
    </source>
</evidence>
<dbReference type="SUPFAM" id="SSF52540">
    <property type="entry name" value="P-loop containing nucleoside triphosphate hydrolases"/>
    <property type="match status" value="2"/>
</dbReference>
<dbReference type="GO" id="GO:0043138">
    <property type="term" value="F:3'-5' DNA helicase activity"/>
    <property type="evidence" value="ECO:0007669"/>
    <property type="project" value="UniProtKB-EC"/>
</dbReference>
<dbReference type="GO" id="GO:0016887">
    <property type="term" value="F:ATP hydrolysis activity"/>
    <property type="evidence" value="ECO:0007669"/>
    <property type="project" value="RHEA"/>
</dbReference>
<dbReference type="HAMAP" id="MF_00983">
    <property type="entry name" value="PriA"/>
    <property type="match status" value="1"/>
</dbReference>
<comment type="catalytic activity">
    <reaction evidence="12">
        <text>Couples ATP hydrolysis with the unwinding of duplex DNA by translocating in the 3'-5' direction.</text>
        <dbReference type="EC" id="5.6.2.4"/>
    </reaction>
</comment>
<dbReference type="GO" id="GO:0006270">
    <property type="term" value="P:DNA replication initiation"/>
    <property type="evidence" value="ECO:0007669"/>
    <property type="project" value="TreeGrafter"/>
</dbReference>
<dbReference type="EMBL" id="FQUZ01000028">
    <property type="protein sequence ID" value="SHF56087.1"/>
    <property type="molecule type" value="Genomic_DNA"/>
</dbReference>
<dbReference type="InterPro" id="IPR041222">
    <property type="entry name" value="PriA_3primeBD"/>
</dbReference>
<dbReference type="InterPro" id="IPR041236">
    <property type="entry name" value="PriA_C"/>
</dbReference>
<dbReference type="GO" id="GO:0006310">
    <property type="term" value="P:DNA recombination"/>
    <property type="evidence" value="ECO:0007669"/>
    <property type="project" value="InterPro"/>
</dbReference>
<dbReference type="NCBIfam" id="TIGR00595">
    <property type="entry name" value="priA"/>
    <property type="match status" value="1"/>
</dbReference>
<evidence type="ECO:0000256" key="1">
    <source>
        <dbReference type="ARBA" id="ARBA00022515"/>
    </source>
</evidence>
<keyword evidence="5 12" id="KW-0378">Hydrolase</keyword>
<keyword evidence="15" id="KW-1185">Reference proteome</keyword>
<evidence type="ECO:0000256" key="3">
    <source>
        <dbReference type="ARBA" id="ARBA00022723"/>
    </source>
</evidence>
<dbReference type="InterPro" id="IPR040498">
    <property type="entry name" value="PriA_CRR"/>
</dbReference>
<dbReference type="AlphaFoldDB" id="A0A1M5CN92"/>
<dbReference type="SMART" id="SM00487">
    <property type="entry name" value="DEXDc"/>
    <property type="match status" value="1"/>
</dbReference>
<dbReference type="GO" id="GO:0008270">
    <property type="term" value="F:zinc ion binding"/>
    <property type="evidence" value="ECO:0007669"/>
    <property type="project" value="UniProtKB-UniRule"/>
</dbReference>
<comment type="subunit">
    <text evidence="12">Component of the replication restart primosome.</text>
</comment>
<proteinExistence type="inferred from homology"/>
<dbReference type="Gene3D" id="3.40.1440.60">
    <property type="entry name" value="PriA, 3(prime) DNA-binding domain"/>
    <property type="match status" value="1"/>
</dbReference>
<dbReference type="STRING" id="1122156.SAMN02745117_02202"/>
<feature type="domain" description="Helicase ATP-binding" evidence="13">
    <location>
        <begin position="162"/>
        <end position="335"/>
    </location>
</feature>
<dbReference type="InterPro" id="IPR005259">
    <property type="entry name" value="PriA"/>
</dbReference>
<dbReference type="GO" id="GO:0006269">
    <property type="term" value="P:DNA replication, synthesis of primer"/>
    <property type="evidence" value="ECO:0007669"/>
    <property type="project" value="UniProtKB-KW"/>
</dbReference>
<dbReference type="OrthoDB" id="9759544at2"/>
<feature type="binding site" evidence="12">
    <location>
        <position position="413"/>
    </location>
    <ligand>
        <name>Zn(2+)</name>
        <dbReference type="ChEBI" id="CHEBI:29105"/>
        <label>2</label>
    </ligand>
</feature>
<dbReference type="FunFam" id="3.40.50.300:FF:000489">
    <property type="entry name" value="Primosome assembly protein PriA"/>
    <property type="match status" value="1"/>
</dbReference>
<keyword evidence="2 12" id="KW-0235">DNA replication</keyword>
<evidence type="ECO:0000256" key="10">
    <source>
        <dbReference type="ARBA" id="ARBA00023235"/>
    </source>
</evidence>
<dbReference type="GO" id="GO:0003677">
    <property type="term" value="F:DNA binding"/>
    <property type="evidence" value="ECO:0007669"/>
    <property type="project" value="UniProtKB-UniRule"/>
</dbReference>
<keyword evidence="9 12" id="KW-0238">DNA-binding</keyword>
<dbReference type="Gene3D" id="3.40.50.300">
    <property type="entry name" value="P-loop containing nucleotide triphosphate hydrolases"/>
    <property type="match status" value="2"/>
</dbReference>
<organism evidence="14 15">
    <name type="scientific">Lampropedia hyalina DSM 16112</name>
    <dbReference type="NCBI Taxonomy" id="1122156"/>
    <lineage>
        <taxon>Bacteria</taxon>
        <taxon>Pseudomonadati</taxon>
        <taxon>Pseudomonadota</taxon>
        <taxon>Betaproteobacteria</taxon>
        <taxon>Burkholderiales</taxon>
        <taxon>Comamonadaceae</taxon>
        <taxon>Lampropedia</taxon>
    </lineage>
</organism>
<keyword evidence="7 12" id="KW-0862">Zinc</keyword>
<dbReference type="PANTHER" id="PTHR30580">
    <property type="entry name" value="PRIMOSOMAL PROTEIN N"/>
    <property type="match status" value="1"/>
</dbReference>
<dbReference type="Pfam" id="PF18319">
    <property type="entry name" value="Zn_ribbon_PriA"/>
    <property type="match status" value="1"/>
</dbReference>
<dbReference type="Pfam" id="PF18074">
    <property type="entry name" value="PriA_C"/>
    <property type="match status" value="1"/>
</dbReference>
<comment type="similarity">
    <text evidence="12">Belongs to the helicase family. PriA subfamily.</text>
</comment>
<evidence type="ECO:0000256" key="12">
    <source>
        <dbReference type="HAMAP-Rule" id="MF_00983"/>
    </source>
</evidence>
<dbReference type="InterPro" id="IPR011545">
    <property type="entry name" value="DEAD/DEAH_box_helicase_dom"/>
</dbReference>
<dbReference type="EC" id="5.6.2.4" evidence="12"/>
<keyword evidence="1 12" id="KW-0639">Primosome</keyword>
<evidence type="ECO:0000256" key="8">
    <source>
        <dbReference type="ARBA" id="ARBA00022840"/>
    </source>
</evidence>
<protein>
    <recommendedName>
        <fullName evidence="12">Replication restart protein PriA</fullName>
    </recommendedName>
    <alternativeName>
        <fullName evidence="12">ATP-dependent DNA helicase PriA</fullName>
        <ecNumber evidence="12">5.6.2.4</ecNumber>
    </alternativeName>
    <alternativeName>
        <fullName evidence="12">DNA 3'-5' helicase PriA</fullName>
    </alternativeName>
</protein>
<comment type="cofactor">
    <cofactor evidence="12">
        <name>Zn(2+)</name>
        <dbReference type="ChEBI" id="CHEBI:29105"/>
    </cofactor>
    <text evidence="12">Binds 2 zinc ions per subunit.</text>
</comment>
<reference evidence="14 15" key="1">
    <citation type="submission" date="2016-11" db="EMBL/GenBank/DDBJ databases">
        <authorList>
            <person name="Jaros S."/>
            <person name="Januszkiewicz K."/>
            <person name="Wedrychowicz H."/>
        </authorList>
    </citation>
    <scope>NUCLEOTIDE SEQUENCE [LARGE SCALE GENOMIC DNA]</scope>
    <source>
        <strain evidence="14 15">DSM 16112</strain>
    </source>
</reference>
<dbReference type="RefSeq" id="WP_073356731.1">
    <property type="nucleotide sequence ID" value="NZ_FQUZ01000028.1"/>
</dbReference>
<comment type="catalytic activity">
    <reaction evidence="11 12">
        <text>ATP + H2O = ADP + phosphate + H(+)</text>
        <dbReference type="Rhea" id="RHEA:13065"/>
        <dbReference type="ChEBI" id="CHEBI:15377"/>
        <dbReference type="ChEBI" id="CHEBI:15378"/>
        <dbReference type="ChEBI" id="CHEBI:30616"/>
        <dbReference type="ChEBI" id="CHEBI:43474"/>
        <dbReference type="ChEBI" id="CHEBI:456216"/>
        <dbReference type="EC" id="5.6.2.4"/>
    </reaction>
</comment>
<dbReference type="InterPro" id="IPR027417">
    <property type="entry name" value="P-loop_NTPase"/>
</dbReference>
<dbReference type="GO" id="GO:0005524">
    <property type="term" value="F:ATP binding"/>
    <property type="evidence" value="ECO:0007669"/>
    <property type="project" value="UniProtKB-UniRule"/>
</dbReference>
<keyword evidence="3 12" id="KW-0479">Metal-binding</keyword>
<keyword evidence="4 12" id="KW-0547">Nucleotide-binding</keyword>
<sequence length="718" mass="79013">MTAPTPSHVLLAVAVDAPFHSGIGHLLSYTWGEALPAGTLVRVPLGQKEVLGIVWDSTPPPLPDGDKTVTLRPLHSVLKGIAPLGTHWLRLVEFAARYYQRSLGEVALAALPPTLRSLSQEQIDRRLRRLRAQPAPVPPTADGHNSPALALMPQQQQAVAQIVESSEQGCFVLHGATGSGKTEVFMQCAQQVLQHDEQAQVLVLVPEINLTPQLQATLQARFAPLLGADCVASLHSGLTPAQRLAHWLAIHQGRARLVLGTRMAIFASIPHLRLLVVDEEHDSSYKQQEGARYHARDLAVWRGRQEEASVILASATPSLESWHNSRPPGTLGPEDAGGHYRRLSMPVRVGEGTLAQLRIVDMRQQPRNPILAPVVVQAIGQRLQQGEQCMVLINRRGYAPVLQCQNCGWKSDCPHCSAHQVLHLSDRSLRCHHCGFATPAPRHCPDCHSPDLAPIGRGTEQVQQAVQDELARLSLPHGRPPVVLRMDADSTRHKGALETQLARIHAGEVDVIVGTQMIAKGHDFRRIGLVAVIQPDGALYAADFRAPERLFALLMQAAGRAGRDAAFAQEQPSPPELWLQTHEPEHPLYRALHRHDFTAFATQQLLERQQADLPPFCHQALLRADARTQEGAQTFLQTVVQQVHEQPLPGAAHVTLYPPVPLAIQRVANVERAQMLLESHSRAALQQFLRALQPLLHASRQREHGLIRWLVDVDPLAI</sequence>
<dbReference type="GO" id="GO:0006302">
    <property type="term" value="P:double-strand break repair"/>
    <property type="evidence" value="ECO:0007669"/>
    <property type="project" value="InterPro"/>
</dbReference>
<feature type="binding site" evidence="12">
    <location>
        <position position="407"/>
    </location>
    <ligand>
        <name>Zn(2+)</name>
        <dbReference type="ChEBI" id="CHEBI:29105"/>
        <label>1</label>
    </ligand>
</feature>